<dbReference type="RefSeq" id="WP_124740278.1">
    <property type="nucleotide sequence ID" value="NZ_CP034087.1"/>
</dbReference>
<geneLocation type="plasmid" evidence="2">
    <name>pgw6_1</name>
</geneLocation>
<organism evidence="1 2">
    <name type="scientific">Methylocystis rosea</name>
    <dbReference type="NCBI Taxonomy" id="173366"/>
    <lineage>
        <taxon>Bacteria</taxon>
        <taxon>Pseudomonadati</taxon>
        <taxon>Pseudomonadota</taxon>
        <taxon>Alphaproteobacteria</taxon>
        <taxon>Hyphomicrobiales</taxon>
        <taxon>Methylocystaceae</taxon>
        <taxon>Methylocystis</taxon>
    </lineage>
</organism>
<dbReference type="Proteomes" id="UP000273982">
    <property type="component" value="Plasmid pGW6_1"/>
</dbReference>
<dbReference type="EMBL" id="CP034087">
    <property type="protein sequence ID" value="AZG78767.1"/>
    <property type="molecule type" value="Genomic_DNA"/>
</dbReference>
<proteinExistence type="predicted"/>
<reference evidence="1 2" key="1">
    <citation type="submission" date="2018-11" db="EMBL/GenBank/DDBJ databases">
        <title>Genome squencing of methanotrophic bacteria isolated from alkaline groundwater in Korea.</title>
        <authorList>
            <person name="Nguyen L.N."/>
        </authorList>
    </citation>
    <scope>NUCLEOTIDE SEQUENCE [LARGE SCALE GENOMIC DNA]</scope>
    <source>
        <strain evidence="1 2">GW6</strain>
        <plasmid evidence="2">pgw6_1</plasmid>
    </source>
</reference>
<gene>
    <name evidence="1" type="ORF">EHO51_18165</name>
</gene>
<dbReference type="AlphaFoldDB" id="A0A3G8MA70"/>
<keyword evidence="1" id="KW-0614">Plasmid</keyword>
<accession>A0A3G8MA70</accession>
<sequence>MGHRPMLVGFLSRHLRRRAALSAAIEAEADALIGAHGDGAYQHVRELCIAIGSGTNIDSAHDEAFYQRVRGRIAEKIGRAVGQDTTRD</sequence>
<protein>
    <submittedName>
        <fullName evidence="1">Uncharacterized protein</fullName>
    </submittedName>
</protein>
<evidence type="ECO:0000313" key="1">
    <source>
        <dbReference type="EMBL" id="AZG78767.1"/>
    </source>
</evidence>
<evidence type="ECO:0000313" key="2">
    <source>
        <dbReference type="Proteomes" id="UP000273982"/>
    </source>
</evidence>
<name>A0A3G8MA70_9HYPH</name>
<dbReference type="KEGG" id="mros:EHO51_18165"/>